<accession>A0A653DSH6</accession>
<feature type="signal peptide" evidence="1">
    <location>
        <begin position="1"/>
        <end position="26"/>
    </location>
</feature>
<organism evidence="2 3">
    <name type="scientific">Callosobruchus maculatus</name>
    <name type="common">Southern cowpea weevil</name>
    <name type="synonym">Pulse bruchid</name>
    <dbReference type="NCBI Taxonomy" id="64391"/>
    <lineage>
        <taxon>Eukaryota</taxon>
        <taxon>Metazoa</taxon>
        <taxon>Ecdysozoa</taxon>
        <taxon>Arthropoda</taxon>
        <taxon>Hexapoda</taxon>
        <taxon>Insecta</taxon>
        <taxon>Pterygota</taxon>
        <taxon>Neoptera</taxon>
        <taxon>Endopterygota</taxon>
        <taxon>Coleoptera</taxon>
        <taxon>Polyphaga</taxon>
        <taxon>Cucujiformia</taxon>
        <taxon>Chrysomeloidea</taxon>
        <taxon>Chrysomelidae</taxon>
        <taxon>Bruchinae</taxon>
        <taxon>Bruchini</taxon>
        <taxon>Callosobruchus</taxon>
    </lineage>
</organism>
<name>A0A653DSH6_CALMS</name>
<dbReference type="AlphaFoldDB" id="A0A653DSH6"/>
<feature type="chain" id="PRO_5024975532" evidence="1">
    <location>
        <begin position="27"/>
        <end position="81"/>
    </location>
</feature>
<feature type="non-terminal residue" evidence="2">
    <location>
        <position position="1"/>
    </location>
</feature>
<reference evidence="2 3" key="1">
    <citation type="submission" date="2019-01" db="EMBL/GenBank/DDBJ databases">
        <authorList>
            <person name="Sayadi A."/>
        </authorList>
    </citation>
    <scope>NUCLEOTIDE SEQUENCE [LARGE SCALE GENOMIC DNA]</scope>
</reference>
<sequence length="81" mass="8712">TRSGSAARRVSLFAAALLLRRQSVRTCVCRAAPRRPDGVSEVMLLCLDDRQGDDDVDRSAATAALLDLPGAGDCRGDIRQR</sequence>
<evidence type="ECO:0000313" key="2">
    <source>
        <dbReference type="EMBL" id="VEN62485.1"/>
    </source>
</evidence>
<gene>
    <name evidence="2" type="ORF">CALMAC_LOCUS19584</name>
</gene>
<evidence type="ECO:0000313" key="3">
    <source>
        <dbReference type="Proteomes" id="UP000410492"/>
    </source>
</evidence>
<evidence type="ECO:0000256" key="1">
    <source>
        <dbReference type="SAM" id="SignalP"/>
    </source>
</evidence>
<dbReference type="Proteomes" id="UP000410492">
    <property type="component" value="Unassembled WGS sequence"/>
</dbReference>
<proteinExistence type="predicted"/>
<keyword evidence="1" id="KW-0732">Signal</keyword>
<dbReference type="EMBL" id="CAACVG010013898">
    <property type="protein sequence ID" value="VEN62485.1"/>
    <property type="molecule type" value="Genomic_DNA"/>
</dbReference>
<protein>
    <submittedName>
        <fullName evidence="2">Uncharacterized protein</fullName>
    </submittedName>
</protein>
<keyword evidence="3" id="KW-1185">Reference proteome</keyword>